<feature type="region of interest" description="Disordered" evidence="1">
    <location>
        <begin position="212"/>
        <end position="236"/>
    </location>
</feature>
<evidence type="ECO:0000256" key="1">
    <source>
        <dbReference type="SAM" id="MobiDB-lite"/>
    </source>
</evidence>
<gene>
    <name evidence="4" type="ORF">A2Y98_01455</name>
</gene>
<dbReference type="InterPro" id="IPR001322">
    <property type="entry name" value="Lamin_tail_dom"/>
</dbReference>
<feature type="compositionally biased region" description="Polar residues" evidence="1">
    <location>
        <begin position="352"/>
        <end position="361"/>
    </location>
</feature>
<dbReference type="EMBL" id="MHMW01000028">
    <property type="protein sequence ID" value="OGZ33582.1"/>
    <property type="molecule type" value="Genomic_DNA"/>
</dbReference>
<feature type="domain" description="LTD" evidence="3">
    <location>
        <begin position="30"/>
        <end position="147"/>
    </location>
</feature>
<evidence type="ECO:0000259" key="3">
    <source>
        <dbReference type="PROSITE" id="PS51841"/>
    </source>
</evidence>
<proteinExistence type="predicted"/>
<comment type="caution">
    <text evidence="4">The sequence shown here is derived from an EMBL/GenBank/DDBJ whole genome shotgun (WGS) entry which is preliminary data.</text>
</comment>
<evidence type="ECO:0000313" key="4">
    <source>
        <dbReference type="EMBL" id="OGZ33582.1"/>
    </source>
</evidence>
<dbReference type="InterPro" id="IPR036415">
    <property type="entry name" value="Lamin_tail_dom_sf"/>
</dbReference>
<feature type="domain" description="LTD" evidence="3">
    <location>
        <begin position="226"/>
        <end position="336"/>
    </location>
</feature>
<feature type="region of interest" description="Disordered" evidence="1">
    <location>
        <begin position="352"/>
        <end position="391"/>
    </location>
</feature>
<reference evidence="4 5" key="1">
    <citation type="journal article" date="2016" name="Nat. Commun.">
        <title>Thousands of microbial genomes shed light on interconnected biogeochemical processes in an aquifer system.</title>
        <authorList>
            <person name="Anantharaman K."/>
            <person name="Brown C.T."/>
            <person name="Hug L.A."/>
            <person name="Sharon I."/>
            <person name="Castelle C.J."/>
            <person name="Probst A.J."/>
            <person name="Thomas B.C."/>
            <person name="Singh A."/>
            <person name="Wilkins M.J."/>
            <person name="Karaoz U."/>
            <person name="Brodie E.L."/>
            <person name="Williams K.H."/>
            <person name="Hubbard S.S."/>
            <person name="Banfield J.F."/>
        </authorList>
    </citation>
    <scope>NUCLEOTIDE SEQUENCE [LARGE SCALE GENOMIC DNA]</scope>
</reference>
<organism evidence="4 5">
    <name type="scientific">Candidatus Portnoybacteria bacterium RBG_19FT_COMBO_36_7</name>
    <dbReference type="NCBI Taxonomy" id="1801992"/>
    <lineage>
        <taxon>Bacteria</taxon>
        <taxon>Candidatus Portnoyibacteriota</taxon>
    </lineage>
</organism>
<dbReference type="STRING" id="1801992.A2Y98_01455"/>
<protein>
    <recommendedName>
        <fullName evidence="3">LTD domain-containing protein</fullName>
    </recommendedName>
</protein>
<dbReference type="Pfam" id="PF00932">
    <property type="entry name" value="LTD"/>
    <property type="match status" value="2"/>
</dbReference>
<name>A0A1G2F725_9BACT</name>
<sequence length="485" mass="53569">MIIAAKKSRKLFVQFLNFLLIAFIAVFFIPKFSWAQVVINEIFSDPEGGDTGKEWIELYNSGSQAVQLNGWQINGSGKYFTFPPFLLVPNSHLLILWRADGQNTANQIFTKTETIDANIGNTSGFIALFNSKEHNKDTIVDYLEYGKAGQTLEPTAASALIWQREQFLPAASEGQSLGLKQDGQDRNLNDDWQIFLAPTPGQANGTIVNTAKQETSQQQNEITTATPPDETASSASPVYSNYSDKVLINEFMPWPSSENEWVELLSFSEQIIDLSGWQIDDAVQESSPQKISDGTLINPGQFLKIELGKNILNNGGDQIRLVWPDGQFLHSISYTNAKPDFSSSRFENGSWFWTNQPTPGQENKKITQKTSDPPQTKHSDLTNDLSPVQQSPPQTITAISEAVSQEKIAVSSKKIDNYATPADSPDEKPLSQTQAAVSYVPAVAQIAEKSSDFSPLLALAAIVGLSCFSGIAIVYFKRKKLIDRE</sequence>
<evidence type="ECO:0000256" key="2">
    <source>
        <dbReference type="SAM" id="Phobius"/>
    </source>
</evidence>
<dbReference type="AlphaFoldDB" id="A0A1G2F725"/>
<feature type="compositionally biased region" description="Polar residues" evidence="1">
    <location>
        <begin position="382"/>
        <end position="391"/>
    </location>
</feature>
<dbReference type="SUPFAM" id="SSF74853">
    <property type="entry name" value="Lamin A/C globular tail domain"/>
    <property type="match status" value="2"/>
</dbReference>
<evidence type="ECO:0000313" key="5">
    <source>
        <dbReference type="Proteomes" id="UP000179099"/>
    </source>
</evidence>
<feature type="transmembrane region" description="Helical" evidence="2">
    <location>
        <begin position="456"/>
        <end position="476"/>
    </location>
</feature>
<dbReference type="Gene3D" id="2.60.40.1260">
    <property type="entry name" value="Lamin Tail domain"/>
    <property type="match status" value="2"/>
</dbReference>
<keyword evidence="2" id="KW-1133">Transmembrane helix</keyword>
<keyword evidence="2" id="KW-0472">Membrane</keyword>
<dbReference type="PROSITE" id="PS51841">
    <property type="entry name" value="LTD"/>
    <property type="match status" value="2"/>
</dbReference>
<keyword evidence="2" id="KW-0812">Transmembrane</keyword>
<accession>A0A1G2F725</accession>
<dbReference type="Proteomes" id="UP000179099">
    <property type="component" value="Unassembled WGS sequence"/>
</dbReference>